<proteinExistence type="predicted"/>
<dbReference type="HOGENOM" id="CLU_078428_1_0_10"/>
<dbReference type="PANTHER" id="PTHR35804:SF1">
    <property type="entry name" value="LYSINE EXPORTER LYSO"/>
    <property type="match status" value="1"/>
</dbReference>
<dbReference type="RefSeq" id="WP_005942465.1">
    <property type="nucleotide sequence ID" value="NZ_KB890339.1"/>
</dbReference>
<keyword evidence="1" id="KW-0812">Transmembrane</keyword>
<evidence type="ECO:0008006" key="4">
    <source>
        <dbReference type="Google" id="ProtNLM"/>
    </source>
</evidence>
<dbReference type="PANTHER" id="PTHR35804">
    <property type="entry name" value="LYSINE EXPORTER LYSO"/>
    <property type="match status" value="1"/>
</dbReference>
<dbReference type="GO" id="GO:0005886">
    <property type="term" value="C:plasma membrane"/>
    <property type="evidence" value="ECO:0007669"/>
    <property type="project" value="TreeGrafter"/>
</dbReference>
<dbReference type="Proteomes" id="UP000017831">
    <property type="component" value="Unassembled WGS sequence"/>
</dbReference>
<dbReference type="OrthoDB" id="371078at2"/>
<evidence type="ECO:0000256" key="1">
    <source>
        <dbReference type="SAM" id="Phobius"/>
    </source>
</evidence>
<organism evidence="2 3">
    <name type="scientific">Phocaeicola massiliensis B84634 = Timone 84634 = DSM 17679 = JCM 13223</name>
    <dbReference type="NCBI Taxonomy" id="1121098"/>
    <lineage>
        <taxon>Bacteria</taxon>
        <taxon>Pseudomonadati</taxon>
        <taxon>Bacteroidota</taxon>
        <taxon>Bacteroidia</taxon>
        <taxon>Bacteroidales</taxon>
        <taxon>Bacteroidaceae</taxon>
        <taxon>Phocaeicola</taxon>
    </lineage>
</organism>
<dbReference type="GO" id="GO:0015661">
    <property type="term" value="F:L-lysine efflux transmembrane transporter activity"/>
    <property type="evidence" value="ECO:0007669"/>
    <property type="project" value="InterPro"/>
</dbReference>
<protein>
    <recommendedName>
        <fullName evidence="4">Lysine exporter LysO family protein</fullName>
    </recommendedName>
</protein>
<dbReference type="EMBL" id="AQHY01000031">
    <property type="protein sequence ID" value="EOA53590.1"/>
    <property type="molecule type" value="Genomic_DNA"/>
</dbReference>
<dbReference type="Pfam" id="PF03956">
    <property type="entry name" value="Lys_export"/>
    <property type="match status" value="1"/>
</dbReference>
<evidence type="ECO:0000313" key="3">
    <source>
        <dbReference type="Proteomes" id="UP000017831"/>
    </source>
</evidence>
<gene>
    <name evidence="2" type="ORF">HMPREF1534_02810</name>
</gene>
<dbReference type="PATRIC" id="fig|1121098.3.peg.2845"/>
<reference evidence="2 3" key="1">
    <citation type="submission" date="2013-04" db="EMBL/GenBank/DDBJ databases">
        <title>The Genome Sequence of Bacteroides massiliensis DSM 17679.</title>
        <authorList>
            <consortium name="The Broad Institute Genomics Platform"/>
            <person name="Earl A."/>
            <person name="Ward D."/>
            <person name="Feldgarden M."/>
            <person name="Gevers D."/>
            <person name="Martens E."/>
            <person name="Fenner L."/>
            <person name="Roux V."/>
            <person name="Mallet M.N."/>
            <person name="Raoult D."/>
            <person name="Walker B."/>
            <person name="Young S."/>
            <person name="Zeng Q."/>
            <person name="Gargeya S."/>
            <person name="Fitzgerald M."/>
            <person name="Haas B."/>
            <person name="Abouelleil A."/>
            <person name="Allen A.W."/>
            <person name="Alvarado L."/>
            <person name="Arachchi H.M."/>
            <person name="Berlin A.M."/>
            <person name="Chapman S.B."/>
            <person name="Gainer-Dewar J."/>
            <person name="Goldberg J."/>
            <person name="Griggs A."/>
            <person name="Gujja S."/>
            <person name="Hansen M."/>
            <person name="Howarth C."/>
            <person name="Imamovic A."/>
            <person name="Ireland A."/>
            <person name="Larimer J."/>
            <person name="McCowan C."/>
            <person name="Murphy C."/>
            <person name="Pearson M."/>
            <person name="Poon T.W."/>
            <person name="Priest M."/>
            <person name="Roberts A."/>
            <person name="Saif S."/>
            <person name="Shea T."/>
            <person name="Sisk P."/>
            <person name="Sykes S."/>
            <person name="Wortman J."/>
            <person name="Nusbaum C."/>
            <person name="Birren B."/>
        </authorList>
    </citation>
    <scope>NUCLEOTIDE SEQUENCE [LARGE SCALE GENOMIC DNA]</scope>
    <source>
        <strain evidence="3">B84634 / Timone 84634 / DSM 17679 / JCM 13223</strain>
    </source>
</reference>
<keyword evidence="1" id="KW-1133">Transmembrane helix</keyword>
<comment type="caution">
    <text evidence="2">The sequence shown here is derived from an EMBL/GenBank/DDBJ whole genome shotgun (WGS) entry which is preliminary data.</text>
</comment>
<dbReference type="GeneID" id="60061295"/>
<feature type="transmembrane region" description="Helical" evidence="1">
    <location>
        <begin position="65"/>
        <end position="87"/>
    </location>
</feature>
<dbReference type="STRING" id="1121098.HMPREF1534_02810"/>
<dbReference type="InterPro" id="IPR005642">
    <property type="entry name" value="LysO"/>
</dbReference>
<evidence type="ECO:0000313" key="2">
    <source>
        <dbReference type="EMBL" id="EOA53590.1"/>
    </source>
</evidence>
<dbReference type="AlphaFoldDB" id="U6RAT9"/>
<feature type="transmembrane region" description="Helical" evidence="1">
    <location>
        <begin position="6"/>
        <end position="25"/>
    </location>
</feature>
<dbReference type="eggNOG" id="COG2431">
    <property type="taxonomic scope" value="Bacteria"/>
</dbReference>
<feature type="transmembrane region" description="Helical" evidence="1">
    <location>
        <begin position="174"/>
        <end position="198"/>
    </location>
</feature>
<accession>U6RAT9</accession>
<sequence>MKGSLIIISFFIIGTLCGVYHLIPYDFTQSNLSYYALCALMFSVGISVGNDPQTLRNFRSLNPRLIFLPVMTILGTLAGCAVISLFLPHRSLSDCLAVGSGFGYYSLSSIFITEYKGAELGTIALLSNISREIITLLFAPLLVRWFGNLAPISSGGATTMDTTLPIITRTAGESFVVVSIFHGFVVDFSVPFLVTLFCSFP</sequence>
<name>U6RAT9_9BACT</name>
<keyword evidence="1" id="KW-0472">Membrane</keyword>
<keyword evidence="3" id="KW-1185">Reference proteome</keyword>
<feature type="transmembrane region" description="Helical" evidence="1">
    <location>
        <begin position="32"/>
        <end position="50"/>
    </location>
</feature>